<keyword evidence="2" id="KW-1185">Reference proteome</keyword>
<proteinExistence type="predicted"/>
<accession>A0AAV2LZU4</accession>
<protein>
    <submittedName>
        <fullName evidence="1">Uncharacterized protein</fullName>
    </submittedName>
</protein>
<dbReference type="Proteomes" id="UP001497482">
    <property type="component" value="Chromosome 5"/>
</dbReference>
<gene>
    <name evidence="1" type="ORF">KC01_LOCUS33756</name>
</gene>
<dbReference type="PANTHER" id="PTHR37162">
    <property type="entry name" value="HAT FAMILY DIMERISATION DOMAINCONTAINING PROTEIN-RELATED"/>
    <property type="match status" value="1"/>
</dbReference>
<evidence type="ECO:0000313" key="2">
    <source>
        <dbReference type="Proteomes" id="UP001497482"/>
    </source>
</evidence>
<dbReference type="AlphaFoldDB" id="A0AAV2LZU4"/>
<reference evidence="1 2" key="1">
    <citation type="submission" date="2024-04" db="EMBL/GenBank/DDBJ databases">
        <authorList>
            <person name="Waldvogel A.-M."/>
            <person name="Schoenle A."/>
        </authorList>
    </citation>
    <scope>NUCLEOTIDE SEQUENCE [LARGE SCALE GENOMIC DNA]</scope>
</reference>
<organism evidence="1 2">
    <name type="scientific">Knipowitschia caucasica</name>
    <name type="common">Caucasian dwarf goby</name>
    <name type="synonym">Pomatoschistus caucasicus</name>
    <dbReference type="NCBI Taxonomy" id="637954"/>
    <lineage>
        <taxon>Eukaryota</taxon>
        <taxon>Metazoa</taxon>
        <taxon>Chordata</taxon>
        <taxon>Craniata</taxon>
        <taxon>Vertebrata</taxon>
        <taxon>Euteleostomi</taxon>
        <taxon>Actinopterygii</taxon>
        <taxon>Neopterygii</taxon>
        <taxon>Teleostei</taxon>
        <taxon>Neoteleostei</taxon>
        <taxon>Acanthomorphata</taxon>
        <taxon>Gobiaria</taxon>
        <taxon>Gobiiformes</taxon>
        <taxon>Gobioidei</taxon>
        <taxon>Gobiidae</taxon>
        <taxon>Gobiinae</taxon>
        <taxon>Knipowitschia</taxon>
    </lineage>
</organism>
<evidence type="ECO:0000313" key="1">
    <source>
        <dbReference type="EMBL" id="CAL1606612.1"/>
    </source>
</evidence>
<dbReference type="PANTHER" id="PTHR37162:SF11">
    <property type="match status" value="1"/>
</dbReference>
<name>A0AAV2LZU4_KNICA</name>
<dbReference type="EMBL" id="OZ035827">
    <property type="protein sequence ID" value="CAL1606612.1"/>
    <property type="molecule type" value="Genomic_DNA"/>
</dbReference>
<sequence length="404" mass="46417">MCNTLSEMGIKNLIQLSMDGPYVNWKAYDMIQKEMQKQVDKSLLNIGSCGLHVLHNAFRAGSSAAGWDVEHSLLCLYWLFHDAPARHEDFINATGCSIAMLKFCKHRWLENVTVSERALKLWPHILTYLNMVRKGDLPEPKIKSFEAIKASATDPLFTLKLMIFNSIAREMAPFLTLYQTDRPMLPFFSDDMFNLMQGLLGRFCKEKPLKEANTILKLLHFPLEDNTFQKDVQKVNLGFSAEASLNKLKFAKQISERQALQIRLECKVFLITVLKKLQDKAPVNHQLVRSMQCLNPRSMASSKEMCVVKMKRILNHLVEANRVEDSMCDDVLREFGEFCNFAAQQSSFREFDPKVDRVDSLLFDSMEKKEEVKPVSQGKHGQISPLLFKHSQILLQNQVLNEHS</sequence>